<reference evidence="7 8" key="1">
    <citation type="submission" date="2022-10" db="EMBL/GenBank/DDBJ databases">
        <title>Host association and intracellularity evolved multiple times independently in the Rickettsiales.</title>
        <authorList>
            <person name="Castelli M."/>
            <person name="Nardi T."/>
            <person name="Gammuto L."/>
            <person name="Bellinzona G."/>
            <person name="Sabaneyeva E."/>
            <person name="Potekhin A."/>
            <person name="Serra V."/>
            <person name="Petroni G."/>
            <person name="Sassera D."/>
        </authorList>
    </citation>
    <scope>NUCLEOTIDE SEQUENCE [LARGE SCALE GENOMIC DNA]</scope>
    <source>
        <strain evidence="7 8">Kr 154-4</strain>
    </source>
</reference>
<evidence type="ECO:0000256" key="4">
    <source>
        <dbReference type="ARBA" id="ARBA00022989"/>
    </source>
</evidence>
<evidence type="ECO:0000313" key="7">
    <source>
        <dbReference type="EMBL" id="WPY00970.1"/>
    </source>
</evidence>
<keyword evidence="8" id="KW-1185">Reference proteome</keyword>
<dbReference type="PANTHER" id="PTHR30086">
    <property type="entry name" value="ARGININE EXPORTER PROTEIN ARGO"/>
    <property type="match status" value="1"/>
</dbReference>
<feature type="transmembrane region" description="Helical" evidence="6">
    <location>
        <begin position="182"/>
        <end position="202"/>
    </location>
</feature>
<sequence>MLIELLIFIAIGIAVAAPVGPIGMFCIRKTLERGFMGAVAVGMGAAIADGIYAFIGATGLVVISNFLLERANLIKKIGGIFLLYLAFKEFRVQHIYNAVISNHYKKFIKLVIQTFCLNISNPMTILSFIAIFAGFSDKDINTNKVISMVGGIVIGSMAWWLTLGVIIIKVKIHLSENSMTRIRYLSALILAGFGAWSIISSII</sequence>
<feature type="transmembrane region" description="Helical" evidence="6">
    <location>
        <begin position="39"/>
        <end position="67"/>
    </location>
</feature>
<accession>A0ABZ0UUW8</accession>
<dbReference type="PANTHER" id="PTHR30086:SF20">
    <property type="entry name" value="ARGININE EXPORTER PROTEIN ARGO-RELATED"/>
    <property type="match status" value="1"/>
</dbReference>
<dbReference type="InterPro" id="IPR001123">
    <property type="entry name" value="LeuE-type"/>
</dbReference>
<evidence type="ECO:0000256" key="2">
    <source>
        <dbReference type="ARBA" id="ARBA00022475"/>
    </source>
</evidence>
<feature type="transmembrane region" description="Helical" evidence="6">
    <location>
        <begin position="145"/>
        <end position="170"/>
    </location>
</feature>
<organism evidence="7 8">
    <name type="scientific">Candidatus Trichorickettsia mobilis</name>
    <dbReference type="NCBI Taxonomy" id="1346319"/>
    <lineage>
        <taxon>Bacteria</taxon>
        <taxon>Pseudomonadati</taxon>
        <taxon>Pseudomonadota</taxon>
        <taxon>Alphaproteobacteria</taxon>
        <taxon>Rickettsiales</taxon>
        <taxon>Rickettsiaceae</taxon>
        <taxon>Rickettsieae</taxon>
        <taxon>Candidatus Trichorickettsia</taxon>
    </lineage>
</organism>
<feature type="transmembrane region" description="Helical" evidence="6">
    <location>
        <begin position="110"/>
        <end position="133"/>
    </location>
</feature>
<evidence type="ECO:0000256" key="1">
    <source>
        <dbReference type="ARBA" id="ARBA00004651"/>
    </source>
</evidence>
<dbReference type="Pfam" id="PF01810">
    <property type="entry name" value="LysE"/>
    <property type="match status" value="1"/>
</dbReference>
<evidence type="ECO:0000256" key="6">
    <source>
        <dbReference type="SAM" id="Phobius"/>
    </source>
</evidence>
<name>A0ABZ0UUW8_9RICK</name>
<proteinExistence type="predicted"/>
<dbReference type="RefSeq" id="WP_323737788.1">
    <property type="nucleotide sequence ID" value="NZ_CP112932.1"/>
</dbReference>
<dbReference type="EMBL" id="CP112932">
    <property type="protein sequence ID" value="WPY00970.1"/>
    <property type="molecule type" value="Genomic_DNA"/>
</dbReference>
<comment type="subcellular location">
    <subcellularLocation>
        <location evidence="1">Cell membrane</location>
        <topology evidence="1">Multi-pass membrane protein</topology>
    </subcellularLocation>
</comment>
<keyword evidence="2" id="KW-1003">Cell membrane</keyword>
<evidence type="ECO:0000256" key="3">
    <source>
        <dbReference type="ARBA" id="ARBA00022692"/>
    </source>
</evidence>
<keyword evidence="4 6" id="KW-1133">Transmembrane helix</keyword>
<feature type="transmembrane region" description="Helical" evidence="6">
    <location>
        <begin position="6"/>
        <end position="27"/>
    </location>
</feature>
<evidence type="ECO:0000313" key="8">
    <source>
        <dbReference type="Proteomes" id="UP001326613"/>
    </source>
</evidence>
<keyword evidence="3 6" id="KW-0812">Transmembrane</keyword>
<keyword evidence="5 6" id="KW-0472">Membrane</keyword>
<evidence type="ECO:0000256" key="5">
    <source>
        <dbReference type="ARBA" id="ARBA00023136"/>
    </source>
</evidence>
<gene>
    <name evidence="7" type="ORF">Trichorick_00860</name>
</gene>
<protein>
    <submittedName>
        <fullName evidence="7">LysE family translocator</fullName>
    </submittedName>
</protein>
<dbReference type="Proteomes" id="UP001326613">
    <property type="component" value="Chromosome"/>
</dbReference>
<feature type="transmembrane region" description="Helical" evidence="6">
    <location>
        <begin position="73"/>
        <end position="90"/>
    </location>
</feature>